<feature type="compositionally biased region" description="Polar residues" evidence="1">
    <location>
        <begin position="1"/>
        <end position="28"/>
    </location>
</feature>
<accession>A0A7X3D0T0</accession>
<name>A0A7X3D0T0_9FLAO</name>
<feature type="compositionally biased region" description="Acidic residues" evidence="1">
    <location>
        <begin position="79"/>
        <end position="95"/>
    </location>
</feature>
<comment type="caution">
    <text evidence="2">The sequence shown here is derived from an EMBL/GenBank/DDBJ whole genome shotgun (WGS) entry which is preliminary data.</text>
</comment>
<evidence type="ECO:0000313" key="2">
    <source>
        <dbReference type="EMBL" id="MUH34773.1"/>
    </source>
</evidence>
<dbReference type="OrthoDB" id="9952786at2"/>
<evidence type="ECO:0000313" key="3">
    <source>
        <dbReference type="Proteomes" id="UP000540519"/>
    </source>
</evidence>
<organism evidence="2 3">
    <name type="scientific">Zobellia amurskyensis</name>
    <dbReference type="NCBI Taxonomy" id="248905"/>
    <lineage>
        <taxon>Bacteria</taxon>
        <taxon>Pseudomonadati</taxon>
        <taxon>Bacteroidota</taxon>
        <taxon>Flavobacteriia</taxon>
        <taxon>Flavobacteriales</taxon>
        <taxon>Flavobacteriaceae</taxon>
        <taxon>Zobellia</taxon>
    </lineage>
</organism>
<dbReference type="AlphaFoldDB" id="A0A7X3D0T0"/>
<dbReference type="RefSeq" id="WP_155598765.1">
    <property type="nucleotide sequence ID" value="NZ_RCNR01000004.1"/>
</dbReference>
<reference evidence="2 3" key="1">
    <citation type="journal article" date="2019" name="Mar. Drugs">
        <title>Comparative Genomics and CAZyme Genome Repertoires of Marine Zobellia amurskyensis KMM 3526(T) and Zobellia laminariae KMM 3676(T).</title>
        <authorList>
            <person name="Chernysheva N."/>
            <person name="Bystritskaya E."/>
            <person name="Stenkova A."/>
            <person name="Golovkin I."/>
            <person name="Nedashkovskaya O."/>
            <person name="Isaeva M."/>
        </authorList>
    </citation>
    <scope>NUCLEOTIDE SEQUENCE [LARGE SCALE GENOMIC DNA]</scope>
    <source>
        <strain evidence="2 3">KMM 3526</strain>
    </source>
</reference>
<proteinExistence type="predicted"/>
<gene>
    <name evidence="2" type="ORF">D9O36_02865</name>
</gene>
<feature type="compositionally biased region" description="Polar residues" evidence="1">
    <location>
        <begin position="43"/>
        <end position="54"/>
    </location>
</feature>
<protein>
    <submittedName>
        <fullName evidence="2">Uncharacterized protein</fullName>
    </submittedName>
</protein>
<dbReference type="Proteomes" id="UP000540519">
    <property type="component" value="Unassembled WGS sequence"/>
</dbReference>
<evidence type="ECO:0000256" key="1">
    <source>
        <dbReference type="SAM" id="MobiDB-lite"/>
    </source>
</evidence>
<sequence>MNINININDTSDATNNNAEDTMETTSAVSDAGLPPSDVAVTSADDQNSGDTDATASMEDGHVDIGGPPEWLLQAMSESTSEEDDATASTDEEMDDGGSVPELD</sequence>
<dbReference type="EMBL" id="RCNR01000004">
    <property type="protein sequence ID" value="MUH34773.1"/>
    <property type="molecule type" value="Genomic_DNA"/>
</dbReference>
<keyword evidence="3" id="KW-1185">Reference proteome</keyword>
<feature type="region of interest" description="Disordered" evidence="1">
    <location>
        <begin position="1"/>
        <end position="103"/>
    </location>
</feature>